<keyword evidence="2" id="KW-1185">Reference proteome</keyword>
<dbReference type="OrthoDB" id="2186662at2759"/>
<evidence type="ECO:0000313" key="1">
    <source>
        <dbReference type="EMBL" id="CAD7702007.1"/>
    </source>
</evidence>
<name>A0A8S1J7H3_9CHLO</name>
<dbReference type="AlphaFoldDB" id="A0A8S1J7H3"/>
<gene>
    <name evidence="1" type="ORF">OSTQU699_LOCUS7364</name>
</gene>
<dbReference type="EMBL" id="CAJHUC010001684">
    <property type="protein sequence ID" value="CAD7702007.1"/>
    <property type="molecule type" value="Genomic_DNA"/>
</dbReference>
<organism evidence="1 2">
    <name type="scientific">Ostreobium quekettii</name>
    <dbReference type="NCBI Taxonomy" id="121088"/>
    <lineage>
        <taxon>Eukaryota</taxon>
        <taxon>Viridiplantae</taxon>
        <taxon>Chlorophyta</taxon>
        <taxon>core chlorophytes</taxon>
        <taxon>Ulvophyceae</taxon>
        <taxon>TCBD clade</taxon>
        <taxon>Bryopsidales</taxon>
        <taxon>Ostreobineae</taxon>
        <taxon>Ostreobiaceae</taxon>
        <taxon>Ostreobium</taxon>
    </lineage>
</organism>
<proteinExistence type="predicted"/>
<evidence type="ECO:0000313" key="2">
    <source>
        <dbReference type="Proteomes" id="UP000708148"/>
    </source>
</evidence>
<sequence>MAFVFLNRYLDLSEAMEQGDGGGMIENADFVDTDIPYDFGLPEREYVTEERREEVRDWVLAVSMDQKVEQSLSARVCSQCGSDTYEANLTCHNCKAKSEMCAVTGYPIPTHERTQSHGDVSVAARKHDWDTWVLRFDACPVTHAPQSMAYKT</sequence>
<reference evidence="1" key="1">
    <citation type="submission" date="2020-12" db="EMBL/GenBank/DDBJ databases">
        <authorList>
            <person name="Iha C."/>
        </authorList>
    </citation>
    <scope>NUCLEOTIDE SEQUENCE</scope>
</reference>
<accession>A0A8S1J7H3</accession>
<comment type="caution">
    <text evidence="1">The sequence shown here is derived from an EMBL/GenBank/DDBJ whole genome shotgun (WGS) entry which is preliminary data.</text>
</comment>
<protein>
    <submittedName>
        <fullName evidence="1">Uncharacterized protein</fullName>
    </submittedName>
</protein>
<dbReference type="Proteomes" id="UP000708148">
    <property type="component" value="Unassembled WGS sequence"/>
</dbReference>